<dbReference type="InterPro" id="IPR011707">
    <property type="entry name" value="Cu-oxidase-like_N"/>
</dbReference>
<dbReference type="RefSeq" id="WP_306938218.1">
    <property type="nucleotide sequence ID" value="NZ_CP132976.1"/>
</dbReference>
<evidence type="ECO:0000313" key="10">
    <source>
        <dbReference type="Proteomes" id="UP001234798"/>
    </source>
</evidence>
<protein>
    <submittedName>
        <fullName evidence="9">Copper resistance system multicopper oxidase</fullName>
    </submittedName>
</protein>
<dbReference type="InterPro" id="IPR019546">
    <property type="entry name" value="TAT_signal_bac_arc"/>
</dbReference>
<organism evidence="9 10">
    <name type="scientific">Achromobacter seleniivolatilans</name>
    <dbReference type="NCBI Taxonomy" id="3047478"/>
    <lineage>
        <taxon>Bacteria</taxon>
        <taxon>Pseudomonadati</taxon>
        <taxon>Pseudomonadota</taxon>
        <taxon>Betaproteobacteria</taxon>
        <taxon>Burkholderiales</taxon>
        <taxon>Alcaligenaceae</taxon>
        <taxon>Achromobacter</taxon>
    </lineage>
</organism>
<dbReference type="InterPro" id="IPR011706">
    <property type="entry name" value="Cu-oxidase_C"/>
</dbReference>
<evidence type="ECO:0000256" key="2">
    <source>
        <dbReference type="ARBA" id="ARBA00022723"/>
    </source>
</evidence>
<dbReference type="InterPro" id="IPR001117">
    <property type="entry name" value="Cu-oxidase_2nd"/>
</dbReference>
<dbReference type="PROSITE" id="PS51318">
    <property type="entry name" value="TAT"/>
    <property type="match status" value="1"/>
</dbReference>
<evidence type="ECO:0000256" key="3">
    <source>
        <dbReference type="ARBA" id="ARBA00023002"/>
    </source>
</evidence>
<dbReference type="SUPFAM" id="SSF49503">
    <property type="entry name" value="Cupredoxins"/>
    <property type="match status" value="3"/>
</dbReference>
<dbReference type="PROSITE" id="PS00079">
    <property type="entry name" value="MULTICOPPER_OXIDASE1"/>
    <property type="match status" value="2"/>
</dbReference>
<name>A0ABY9LVI8_9BURK</name>
<dbReference type="InterPro" id="IPR034284">
    <property type="entry name" value="CuRO_1_CopA"/>
</dbReference>
<dbReference type="InterPro" id="IPR002355">
    <property type="entry name" value="Cu_oxidase_Cu_BS"/>
</dbReference>
<evidence type="ECO:0000256" key="4">
    <source>
        <dbReference type="ARBA" id="ARBA00023008"/>
    </source>
</evidence>
<evidence type="ECO:0000259" key="6">
    <source>
        <dbReference type="Pfam" id="PF00394"/>
    </source>
</evidence>
<dbReference type="Proteomes" id="UP001234798">
    <property type="component" value="Chromosome"/>
</dbReference>
<dbReference type="InterPro" id="IPR033138">
    <property type="entry name" value="Cu_oxidase_CS"/>
</dbReference>
<dbReference type="PROSITE" id="PS00080">
    <property type="entry name" value="MULTICOPPER_OXIDASE2"/>
    <property type="match status" value="1"/>
</dbReference>
<dbReference type="NCBIfam" id="TIGR01409">
    <property type="entry name" value="TAT_signal_seq"/>
    <property type="match status" value="1"/>
</dbReference>
<dbReference type="Pfam" id="PF00394">
    <property type="entry name" value="Cu-oxidase"/>
    <property type="match status" value="1"/>
</dbReference>
<keyword evidence="10" id="KW-1185">Reference proteome</keyword>
<dbReference type="InterPro" id="IPR006376">
    <property type="entry name" value="Cu-R_CopA"/>
</dbReference>
<evidence type="ECO:0000259" key="7">
    <source>
        <dbReference type="Pfam" id="PF07731"/>
    </source>
</evidence>
<dbReference type="Gene3D" id="2.60.40.420">
    <property type="entry name" value="Cupredoxins - blue copper proteins"/>
    <property type="match status" value="3"/>
</dbReference>
<feature type="signal peptide" evidence="5">
    <location>
        <begin position="1"/>
        <end position="33"/>
    </location>
</feature>
<dbReference type="PANTHER" id="PTHR11709">
    <property type="entry name" value="MULTI-COPPER OXIDASE"/>
    <property type="match status" value="1"/>
</dbReference>
<sequence length="586" mass="65081">MTTSLFPSRRRFVQGLAAGGALAALGNWRAALAQTPAQPATELRGTEFHLEIGETPVNFTGAARIGTTVNGQLPAPILRWREGDTVTLHVTNRLREQTSIHWHGILLPTEMDGVPGLSFPGIDPGQTFTYRFALRQSGTYWYHSHSGFQEQTGLYGAIVIDPRRRDPITSDRDYTVLLSDWTDEDPMRLFDKLKVMPDYYNRIQPSVQSLAADAGDKGWRAALSERLMWEQMRMNPSDLADVSGATYTYLTNGATPAGNWTGLFKPGERVRLRFINGSAMTYFDVRIPGLKMTVVAADGQDVRPVDIEEFRIGVAETYDVIVEPQEDRAYTIYSQAMDRSGYARATLAPRAGMQAEVPALDRVQLLGMMDMGMAHDMAAMSTGGSAGAMDHGSMPGMNHGSSHDAAAGQGGMVEVKHPYATERGVGNSMLPDVVSTRLDDPGVGLRNNGRRVLTYADLHSIREPEDNRAPSREIELHLTGNMERYMWSFNGVKFSDAKPIVLRFGERVRFVLVNDTMMTHPIHLHGLWSDLESPDGAFQVRKHTITLNPAQRLSYRVSADARGHWAYHCHLLYHMEAGMFRAVVVE</sequence>
<feature type="chain" id="PRO_5047352524" evidence="5">
    <location>
        <begin position="34"/>
        <end position="586"/>
    </location>
</feature>
<evidence type="ECO:0000256" key="5">
    <source>
        <dbReference type="SAM" id="SignalP"/>
    </source>
</evidence>
<keyword evidence="2" id="KW-0479">Metal-binding</keyword>
<dbReference type="PANTHER" id="PTHR11709:SF394">
    <property type="entry name" value="FI03373P-RELATED"/>
    <property type="match status" value="1"/>
</dbReference>
<evidence type="ECO:0000256" key="1">
    <source>
        <dbReference type="ARBA" id="ARBA00004418"/>
    </source>
</evidence>
<dbReference type="NCBIfam" id="TIGR01480">
    <property type="entry name" value="copper_res_A"/>
    <property type="match status" value="1"/>
</dbReference>
<evidence type="ECO:0000313" key="9">
    <source>
        <dbReference type="EMBL" id="WMD18809.1"/>
    </source>
</evidence>
<feature type="domain" description="Plastocyanin-like" evidence="6">
    <location>
        <begin position="173"/>
        <end position="345"/>
    </location>
</feature>
<dbReference type="CDD" id="cd13848">
    <property type="entry name" value="CuRO_1_CopA"/>
    <property type="match status" value="1"/>
</dbReference>
<feature type="domain" description="Plastocyanin-like" evidence="7">
    <location>
        <begin position="468"/>
        <end position="586"/>
    </location>
</feature>
<dbReference type="Pfam" id="PF07731">
    <property type="entry name" value="Cu-oxidase_2"/>
    <property type="match status" value="1"/>
</dbReference>
<reference evidence="9 10" key="1">
    <citation type="submission" date="2023-08" db="EMBL/GenBank/DDBJ databases">
        <title>Achromobacter seleniivolatilans sp. nov., isolated from seleniferous soil.</title>
        <authorList>
            <person name="Zhang S."/>
            <person name="Li K."/>
            <person name="Peng J."/>
            <person name="Zhao Q."/>
            <person name="Wang H."/>
            <person name="Guo Y."/>
        </authorList>
    </citation>
    <scope>NUCLEOTIDE SEQUENCE [LARGE SCALE GENOMIC DNA]</scope>
    <source>
        <strain evidence="9 10">R39</strain>
    </source>
</reference>
<proteinExistence type="predicted"/>
<keyword evidence="3" id="KW-0560">Oxidoreductase</keyword>
<evidence type="ECO:0000259" key="8">
    <source>
        <dbReference type="Pfam" id="PF07732"/>
    </source>
</evidence>
<dbReference type="Pfam" id="PF07732">
    <property type="entry name" value="Cu-oxidase_3"/>
    <property type="match status" value="1"/>
</dbReference>
<dbReference type="InterPro" id="IPR045087">
    <property type="entry name" value="Cu-oxidase_fam"/>
</dbReference>
<gene>
    <name evidence="9" type="ORF">RAS12_19545</name>
</gene>
<dbReference type="InterPro" id="IPR034282">
    <property type="entry name" value="CuRO_2_CopA"/>
</dbReference>
<dbReference type="CDD" id="cd13896">
    <property type="entry name" value="CuRO_3_CopA"/>
    <property type="match status" value="1"/>
</dbReference>
<accession>A0ABY9LVI8</accession>
<dbReference type="InterPro" id="IPR006311">
    <property type="entry name" value="TAT_signal"/>
</dbReference>
<keyword evidence="4" id="KW-0186">Copper</keyword>
<keyword evidence="5" id="KW-0732">Signal</keyword>
<dbReference type="InterPro" id="IPR034279">
    <property type="entry name" value="CuRO_3_CopA"/>
</dbReference>
<dbReference type="EMBL" id="CP132976">
    <property type="protein sequence ID" value="WMD18809.1"/>
    <property type="molecule type" value="Genomic_DNA"/>
</dbReference>
<dbReference type="CDD" id="cd13874">
    <property type="entry name" value="CuRO_2_CopA"/>
    <property type="match status" value="1"/>
</dbReference>
<feature type="domain" description="Plastocyanin-like" evidence="8">
    <location>
        <begin position="53"/>
        <end position="164"/>
    </location>
</feature>
<comment type="subcellular location">
    <subcellularLocation>
        <location evidence="1">Periplasm</location>
    </subcellularLocation>
</comment>
<dbReference type="InterPro" id="IPR008972">
    <property type="entry name" value="Cupredoxin"/>
</dbReference>